<dbReference type="Proteomes" id="UP001059663">
    <property type="component" value="Chromosome"/>
</dbReference>
<organism evidence="1 2">
    <name type="scientific">Janibacter limosus</name>
    <dbReference type="NCBI Taxonomy" id="53458"/>
    <lineage>
        <taxon>Bacteria</taxon>
        <taxon>Bacillati</taxon>
        <taxon>Actinomycetota</taxon>
        <taxon>Actinomycetes</taxon>
        <taxon>Micrococcales</taxon>
        <taxon>Intrasporangiaceae</taxon>
        <taxon>Janibacter</taxon>
    </lineage>
</organism>
<protein>
    <submittedName>
        <fullName evidence="1">Uncharacterized protein</fullName>
    </submittedName>
</protein>
<evidence type="ECO:0000313" key="1">
    <source>
        <dbReference type="EMBL" id="UUZ45835.1"/>
    </source>
</evidence>
<gene>
    <name evidence="1" type="ORF">LP422_07920</name>
</gene>
<accession>A0AC61U705</accession>
<name>A0AC61U705_9MICO</name>
<dbReference type="EMBL" id="CP087977">
    <property type="protein sequence ID" value="UUZ45835.1"/>
    <property type="molecule type" value="Genomic_DNA"/>
</dbReference>
<sequence length="122" mass="12545">MPVKGLDHALDDPAGVQPSGTTSPRGLSEALDEFTQHGGGMVVGVLGALDDEVAALFTASNRRGIAMVIDRGGFTDRDSAPGPADATVQRLTSGGWHAEVVRPGADLAQIWARTTVGVGVLR</sequence>
<reference evidence="1" key="1">
    <citation type="submission" date="2021-11" db="EMBL/GenBank/DDBJ databases">
        <title>Study of the species diversity of bacterial strains isolated from a unique natural object - Shulgan-Tash cave (Bashkiria).</title>
        <authorList>
            <person name="Sazanova A.L."/>
            <person name="Chirak E.R."/>
            <person name="Safronova V.I."/>
        </authorList>
    </citation>
    <scope>NUCLEOTIDE SEQUENCE</scope>
    <source>
        <strain evidence="1">P1</strain>
    </source>
</reference>
<proteinExistence type="predicted"/>
<evidence type="ECO:0000313" key="2">
    <source>
        <dbReference type="Proteomes" id="UP001059663"/>
    </source>
</evidence>